<dbReference type="Proteomes" id="UP001145021">
    <property type="component" value="Unassembled WGS sequence"/>
</dbReference>
<dbReference type="GO" id="GO:0016070">
    <property type="term" value="P:RNA metabolic process"/>
    <property type="evidence" value="ECO:0007669"/>
    <property type="project" value="UniProtKB-ARBA"/>
</dbReference>
<dbReference type="AlphaFoldDB" id="A0A9W8CMH3"/>
<keyword evidence="5" id="KW-0539">Nucleus</keyword>
<evidence type="ECO:0008006" key="9">
    <source>
        <dbReference type="Google" id="ProtNLM"/>
    </source>
</evidence>
<evidence type="ECO:0000313" key="7">
    <source>
        <dbReference type="EMBL" id="KAJ1647783.1"/>
    </source>
</evidence>
<sequence>MADEYTEETLDMLRKDPLNTALNPSVVRDFAMAKKFTDNKAPVTSLDFNLDGTFCITTSKDESLRIYDCMRGTREQVLYSKKYGCNLAQFTSQSGYVAYASTKINDTIRYLSFETNQYLRYFVGHKGFVTSLKRNPDGRCLMSAAIDGTVRLWDLNTVNPTSSVDVCGRDAGVSAAYDPSGMVVAVSVDSSQIRLFDVRELTRGPFFSWSIGATKATGNSTIPATVSGVTFVPPLGDFLMLAMTDGSVQTWNTQTGDFVVSLTPSPTKDLGHAAAIDKMRDTFLGQNLSVTPDGRTVLCGCRDGNIAYWDISRLLQNAQSDTDVPRSISPDGLWNGSHTGPVGVCAFNPFVMECFTAAISLSIWSIR</sequence>
<comment type="caution">
    <text evidence="7">The sequence shown here is derived from an EMBL/GenBank/DDBJ whole genome shotgun (WGS) entry which is preliminary data.</text>
</comment>
<keyword evidence="3 6" id="KW-0853">WD repeat</keyword>
<dbReference type="PROSITE" id="PS00678">
    <property type="entry name" value="WD_REPEATS_1"/>
    <property type="match status" value="1"/>
</dbReference>
<dbReference type="PROSITE" id="PS50082">
    <property type="entry name" value="WD_REPEATS_2"/>
    <property type="match status" value="2"/>
</dbReference>
<dbReference type="InterPro" id="IPR001680">
    <property type="entry name" value="WD40_rpt"/>
</dbReference>
<name>A0A9W8CMH3_9FUNG</name>
<dbReference type="SUPFAM" id="SSF50978">
    <property type="entry name" value="WD40 repeat-like"/>
    <property type="match status" value="1"/>
</dbReference>
<accession>A0A9W8CMH3</accession>
<evidence type="ECO:0000313" key="8">
    <source>
        <dbReference type="Proteomes" id="UP001145021"/>
    </source>
</evidence>
<organism evidence="7 8">
    <name type="scientific">Coemansia asiatica</name>
    <dbReference type="NCBI Taxonomy" id="1052880"/>
    <lineage>
        <taxon>Eukaryota</taxon>
        <taxon>Fungi</taxon>
        <taxon>Fungi incertae sedis</taxon>
        <taxon>Zoopagomycota</taxon>
        <taxon>Kickxellomycotina</taxon>
        <taxon>Kickxellomycetes</taxon>
        <taxon>Kickxellales</taxon>
        <taxon>Kickxellaceae</taxon>
        <taxon>Coemansia</taxon>
    </lineage>
</organism>
<comment type="similarity">
    <text evidence="2">Belongs to the WD repeat SWD2 family.</text>
</comment>
<protein>
    <recommendedName>
        <fullName evidence="9">WD40 repeat-like protein</fullName>
    </recommendedName>
</protein>
<dbReference type="Gene3D" id="2.130.10.10">
    <property type="entry name" value="YVTN repeat-like/Quinoprotein amine dehydrogenase"/>
    <property type="match status" value="2"/>
</dbReference>
<evidence type="ECO:0000256" key="4">
    <source>
        <dbReference type="ARBA" id="ARBA00022737"/>
    </source>
</evidence>
<comment type="subcellular location">
    <subcellularLocation>
        <location evidence="1">Nucleus</location>
    </subcellularLocation>
</comment>
<dbReference type="EMBL" id="JANBOH010000020">
    <property type="protein sequence ID" value="KAJ1647783.1"/>
    <property type="molecule type" value="Genomic_DNA"/>
</dbReference>
<keyword evidence="8" id="KW-1185">Reference proteome</keyword>
<evidence type="ECO:0000256" key="2">
    <source>
        <dbReference type="ARBA" id="ARBA00005616"/>
    </source>
</evidence>
<keyword evidence="4" id="KW-0677">Repeat</keyword>
<dbReference type="SMART" id="SM00320">
    <property type="entry name" value="WD40"/>
    <property type="match status" value="5"/>
</dbReference>
<reference evidence="7" key="1">
    <citation type="submission" date="2022-07" db="EMBL/GenBank/DDBJ databases">
        <title>Phylogenomic reconstructions and comparative analyses of Kickxellomycotina fungi.</title>
        <authorList>
            <person name="Reynolds N.K."/>
            <person name="Stajich J.E."/>
            <person name="Barry K."/>
            <person name="Grigoriev I.V."/>
            <person name="Crous P."/>
            <person name="Smith M.E."/>
        </authorList>
    </citation>
    <scope>NUCLEOTIDE SEQUENCE</scope>
    <source>
        <strain evidence="7">NBRC 105413</strain>
    </source>
</reference>
<dbReference type="GO" id="GO:0048188">
    <property type="term" value="C:Set1C/COMPASS complex"/>
    <property type="evidence" value="ECO:0007669"/>
    <property type="project" value="TreeGrafter"/>
</dbReference>
<proteinExistence type="inferred from homology"/>
<dbReference type="InterPro" id="IPR015943">
    <property type="entry name" value="WD40/YVTN_repeat-like_dom_sf"/>
</dbReference>
<dbReference type="Pfam" id="PF00400">
    <property type="entry name" value="WD40"/>
    <property type="match status" value="3"/>
</dbReference>
<evidence type="ECO:0000256" key="6">
    <source>
        <dbReference type="PROSITE-ProRule" id="PRU00221"/>
    </source>
</evidence>
<dbReference type="InterPro" id="IPR037867">
    <property type="entry name" value="Swd2/WDR82"/>
</dbReference>
<dbReference type="InterPro" id="IPR036322">
    <property type="entry name" value="WD40_repeat_dom_sf"/>
</dbReference>
<dbReference type="PROSITE" id="PS50294">
    <property type="entry name" value="WD_REPEATS_REGION"/>
    <property type="match status" value="1"/>
</dbReference>
<dbReference type="PANTHER" id="PTHR19861">
    <property type="entry name" value="WD40 REPEAT PROTEIN SWD2"/>
    <property type="match status" value="1"/>
</dbReference>
<dbReference type="PANTHER" id="PTHR19861:SF0">
    <property type="entry name" value="WD REPEAT-CONTAINING PROTEIN 82"/>
    <property type="match status" value="1"/>
</dbReference>
<feature type="repeat" description="WD" evidence="6">
    <location>
        <begin position="122"/>
        <end position="163"/>
    </location>
</feature>
<evidence type="ECO:0000256" key="3">
    <source>
        <dbReference type="ARBA" id="ARBA00022574"/>
    </source>
</evidence>
<gene>
    <name evidence="7" type="ORF">LPJ64_000883</name>
</gene>
<feature type="repeat" description="WD" evidence="6">
    <location>
        <begin position="36"/>
        <end position="68"/>
    </location>
</feature>
<evidence type="ECO:0000256" key="5">
    <source>
        <dbReference type="ARBA" id="ARBA00023242"/>
    </source>
</evidence>
<dbReference type="InterPro" id="IPR019775">
    <property type="entry name" value="WD40_repeat_CS"/>
</dbReference>
<evidence type="ECO:0000256" key="1">
    <source>
        <dbReference type="ARBA" id="ARBA00004123"/>
    </source>
</evidence>
<dbReference type="GO" id="GO:0003682">
    <property type="term" value="F:chromatin binding"/>
    <property type="evidence" value="ECO:0007669"/>
    <property type="project" value="TreeGrafter"/>
</dbReference>